<proteinExistence type="predicted"/>
<dbReference type="EMBL" id="JARYMX010000094">
    <property type="protein sequence ID" value="KAJ9535923.1"/>
    <property type="molecule type" value="Genomic_DNA"/>
</dbReference>
<gene>
    <name evidence="1" type="ORF">OSB04_un000911</name>
</gene>
<dbReference type="Gene3D" id="3.30.70.270">
    <property type="match status" value="1"/>
</dbReference>
<dbReference type="PANTHER" id="PTHR33064:SF37">
    <property type="entry name" value="RIBONUCLEASE H"/>
    <property type="match status" value="1"/>
</dbReference>
<comment type="caution">
    <text evidence="1">The sequence shown here is derived from an EMBL/GenBank/DDBJ whole genome shotgun (WGS) entry which is preliminary data.</text>
</comment>
<dbReference type="AlphaFoldDB" id="A0AA38SBP4"/>
<evidence type="ECO:0000313" key="2">
    <source>
        <dbReference type="Proteomes" id="UP001172457"/>
    </source>
</evidence>
<dbReference type="SUPFAM" id="SSF56672">
    <property type="entry name" value="DNA/RNA polymerases"/>
    <property type="match status" value="1"/>
</dbReference>
<dbReference type="Proteomes" id="UP001172457">
    <property type="component" value="Unassembled WGS sequence"/>
</dbReference>
<protein>
    <submittedName>
        <fullName evidence="1">Uncharacterized protein</fullName>
    </submittedName>
</protein>
<name>A0AA38SBP4_9ASTR</name>
<keyword evidence="2" id="KW-1185">Reference proteome</keyword>
<sequence>MVQFLGHFVNREGIRVVSVRVEAIAKWEVPKTSTKIRSFIGLARYHRWYIQDFSGFAVPLERLLRKNVKLLVFSHSQIAKFVMSGKLRDHPRDLRSREGGHVTFCFDF</sequence>
<organism evidence="1 2">
    <name type="scientific">Centaurea solstitialis</name>
    <name type="common">yellow star-thistle</name>
    <dbReference type="NCBI Taxonomy" id="347529"/>
    <lineage>
        <taxon>Eukaryota</taxon>
        <taxon>Viridiplantae</taxon>
        <taxon>Streptophyta</taxon>
        <taxon>Embryophyta</taxon>
        <taxon>Tracheophyta</taxon>
        <taxon>Spermatophyta</taxon>
        <taxon>Magnoliopsida</taxon>
        <taxon>eudicotyledons</taxon>
        <taxon>Gunneridae</taxon>
        <taxon>Pentapetalae</taxon>
        <taxon>asterids</taxon>
        <taxon>campanulids</taxon>
        <taxon>Asterales</taxon>
        <taxon>Asteraceae</taxon>
        <taxon>Carduoideae</taxon>
        <taxon>Cardueae</taxon>
        <taxon>Centaureinae</taxon>
        <taxon>Centaurea</taxon>
    </lineage>
</organism>
<evidence type="ECO:0000313" key="1">
    <source>
        <dbReference type="EMBL" id="KAJ9535923.1"/>
    </source>
</evidence>
<dbReference type="InterPro" id="IPR043502">
    <property type="entry name" value="DNA/RNA_pol_sf"/>
</dbReference>
<dbReference type="InterPro" id="IPR043128">
    <property type="entry name" value="Rev_trsase/Diguanyl_cyclase"/>
</dbReference>
<dbReference type="PANTHER" id="PTHR33064">
    <property type="entry name" value="POL PROTEIN"/>
    <property type="match status" value="1"/>
</dbReference>
<dbReference type="InterPro" id="IPR051320">
    <property type="entry name" value="Viral_Replic_Matur_Polypro"/>
</dbReference>
<reference evidence="1" key="1">
    <citation type="submission" date="2023-03" db="EMBL/GenBank/DDBJ databases">
        <title>Chromosome-scale reference genome and RAD-based genetic map of yellow starthistle (Centaurea solstitialis) reveal putative structural variation and QTLs associated with invader traits.</title>
        <authorList>
            <person name="Reatini B."/>
            <person name="Cang F.A."/>
            <person name="Jiang Q."/>
            <person name="Mckibben M.T.W."/>
            <person name="Barker M.S."/>
            <person name="Rieseberg L.H."/>
            <person name="Dlugosch K.M."/>
        </authorList>
    </citation>
    <scope>NUCLEOTIDE SEQUENCE</scope>
    <source>
        <strain evidence="1">CAN-66</strain>
        <tissue evidence="1">Leaf</tissue>
    </source>
</reference>
<accession>A0AA38SBP4</accession>